<evidence type="ECO:0000313" key="3">
    <source>
        <dbReference type="Proteomes" id="UP000579812"/>
    </source>
</evidence>
<proteinExistence type="predicted"/>
<dbReference type="Proteomes" id="UP000579812">
    <property type="component" value="Unassembled WGS sequence"/>
</dbReference>
<gene>
    <name evidence="2" type="ORF">G5714_020266</name>
</gene>
<reference evidence="2 3" key="1">
    <citation type="submission" date="2020-04" db="EMBL/GenBank/DDBJ databases">
        <title>Chromosome-level genome assembly of a cyprinid fish Onychostoma macrolepis by integration of Nanopore Sequencing, Bionano and Hi-C technology.</title>
        <authorList>
            <person name="Wang D."/>
        </authorList>
    </citation>
    <scope>NUCLEOTIDE SEQUENCE [LARGE SCALE GENOMIC DNA]</scope>
    <source>
        <strain evidence="2">SWU-2019</strain>
        <tissue evidence="2">Muscle</tissue>
    </source>
</reference>
<feature type="signal peptide" evidence="1">
    <location>
        <begin position="1"/>
        <end position="16"/>
    </location>
</feature>
<dbReference type="EMBL" id="JAAMOB010000021">
    <property type="protein sequence ID" value="KAF4098236.1"/>
    <property type="molecule type" value="Genomic_DNA"/>
</dbReference>
<feature type="chain" id="PRO_5029483926" description="Interleukin 4/13A" evidence="1">
    <location>
        <begin position="17"/>
        <end position="148"/>
    </location>
</feature>
<protein>
    <recommendedName>
        <fullName evidence="4">Interleukin 4/13A</fullName>
    </recommendedName>
</protein>
<keyword evidence="1" id="KW-0732">Signal</keyword>
<dbReference type="OrthoDB" id="8888174at2759"/>
<evidence type="ECO:0008006" key="4">
    <source>
        <dbReference type="Google" id="ProtNLM"/>
    </source>
</evidence>
<evidence type="ECO:0000256" key="1">
    <source>
        <dbReference type="SAM" id="SignalP"/>
    </source>
</evidence>
<dbReference type="AlphaFoldDB" id="A0A7J6BTE1"/>
<accession>A0A7J6BTE1</accession>
<sequence>MMRTLLLLAFAVLTSSAPVHNNANSSAKGHSDRKLLGELVDELEKTVKIFSKETGDKSVFVTELQTNGCKREVFCQAEQELKTKVSGRSGAKFDHFRTDKKLMRNLNIYNKHHGKTCKPDVEVQTEMPLHEFLPMLLTCVKNEFSQAK</sequence>
<evidence type="ECO:0000313" key="2">
    <source>
        <dbReference type="EMBL" id="KAF4098236.1"/>
    </source>
</evidence>
<keyword evidence="3" id="KW-1185">Reference proteome</keyword>
<organism evidence="2 3">
    <name type="scientific">Onychostoma macrolepis</name>
    <dbReference type="NCBI Taxonomy" id="369639"/>
    <lineage>
        <taxon>Eukaryota</taxon>
        <taxon>Metazoa</taxon>
        <taxon>Chordata</taxon>
        <taxon>Craniata</taxon>
        <taxon>Vertebrata</taxon>
        <taxon>Euteleostomi</taxon>
        <taxon>Actinopterygii</taxon>
        <taxon>Neopterygii</taxon>
        <taxon>Teleostei</taxon>
        <taxon>Ostariophysi</taxon>
        <taxon>Cypriniformes</taxon>
        <taxon>Cyprinidae</taxon>
        <taxon>Acrossocheilinae</taxon>
        <taxon>Onychostoma</taxon>
    </lineage>
</organism>
<name>A0A7J6BTE1_9TELE</name>
<comment type="caution">
    <text evidence="2">The sequence shown here is derived from an EMBL/GenBank/DDBJ whole genome shotgun (WGS) entry which is preliminary data.</text>
</comment>